<evidence type="ECO:0000256" key="3">
    <source>
        <dbReference type="ARBA" id="ARBA00022842"/>
    </source>
</evidence>
<dbReference type="STRING" id="48936.NJ75_01638"/>
<keyword evidence="2" id="KW-0548">Nucleotidyltransferase</keyword>
<dbReference type="Proteomes" id="UP000031338">
    <property type="component" value="Unassembled WGS sequence"/>
</dbReference>
<dbReference type="Pfam" id="PF12804">
    <property type="entry name" value="NTP_transf_3"/>
    <property type="match status" value="1"/>
</dbReference>
<proteinExistence type="predicted"/>
<evidence type="ECO:0000259" key="4">
    <source>
        <dbReference type="Pfam" id="PF12804"/>
    </source>
</evidence>
<dbReference type="PANTHER" id="PTHR43584">
    <property type="entry name" value="NUCLEOTIDYL TRANSFERASE"/>
    <property type="match status" value="1"/>
</dbReference>
<protein>
    <submittedName>
        <fullName evidence="5">Nucleotidyl transferase</fullName>
    </submittedName>
</protein>
<dbReference type="Gene3D" id="3.90.550.10">
    <property type="entry name" value="Spore Coat Polysaccharide Biosynthesis Protein SpsA, Chain A"/>
    <property type="match status" value="1"/>
</dbReference>
<keyword evidence="6" id="KW-1185">Reference proteome</keyword>
<dbReference type="EMBL" id="JRVC01000006">
    <property type="protein sequence ID" value="KHS47841.1"/>
    <property type="molecule type" value="Genomic_DNA"/>
</dbReference>
<feature type="domain" description="MobA-like NTP transferase" evidence="4">
    <location>
        <begin position="3"/>
        <end position="136"/>
    </location>
</feature>
<evidence type="ECO:0000256" key="1">
    <source>
        <dbReference type="ARBA" id="ARBA00022679"/>
    </source>
</evidence>
<evidence type="ECO:0000313" key="5">
    <source>
        <dbReference type="EMBL" id="KHS47841.1"/>
    </source>
</evidence>
<dbReference type="InterPro" id="IPR029044">
    <property type="entry name" value="Nucleotide-diphossugar_trans"/>
</dbReference>
<gene>
    <name evidence="5" type="ORF">NJ75_01638</name>
</gene>
<keyword evidence="1 5" id="KW-0808">Transferase</keyword>
<dbReference type="GO" id="GO:0016779">
    <property type="term" value="F:nucleotidyltransferase activity"/>
    <property type="evidence" value="ECO:0007669"/>
    <property type="project" value="UniProtKB-KW"/>
</dbReference>
<reference evidence="5 6" key="1">
    <citation type="submission" date="2014-10" db="EMBL/GenBank/DDBJ databases">
        <title>Draft genome sequence of Novosphingobium subterraneum DSM 12447.</title>
        <authorList>
            <person name="Gan H.M."/>
            <person name="Gan H.Y."/>
            <person name="Savka M.A."/>
        </authorList>
    </citation>
    <scope>NUCLEOTIDE SEQUENCE [LARGE SCALE GENOMIC DNA]</scope>
    <source>
        <strain evidence="5 6">DSM 12447</strain>
    </source>
</reference>
<dbReference type="InterPro" id="IPR025877">
    <property type="entry name" value="MobA-like_NTP_Trfase"/>
</dbReference>
<accession>A0A0B9AB32</accession>
<dbReference type="RefSeq" id="WP_039333241.1">
    <property type="nucleotide sequence ID" value="NZ_JRVC01000006.1"/>
</dbReference>
<dbReference type="PANTHER" id="PTHR43584:SF8">
    <property type="entry name" value="N-ACETYLMURAMATE ALPHA-1-PHOSPHATE URIDYLYLTRANSFERASE"/>
    <property type="match status" value="1"/>
</dbReference>
<keyword evidence="3" id="KW-0460">Magnesium</keyword>
<evidence type="ECO:0000256" key="2">
    <source>
        <dbReference type="ARBA" id="ARBA00022695"/>
    </source>
</evidence>
<comment type="caution">
    <text evidence="5">The sequence shown here is derived from an EMBL/GenBank/DDBJ whole genome shotgun (WGS) entry which is preliminary data.</text>
</comment>
<organism evidence="5 6">
    <name type="scientific">Novosphingobium subterraneum</name>
    <dbReference type="NCBI Taxonomy" id="48936"/>
    <lineage>
        <taxon>Bacteria</taxon>
        <taxon>Pseudomonadati</taxon>
        <taxon>Pseudomonadota</taxon>
        <taxon>Alphaproteobacteria</taxon>
        <taxon>Sphingomonadales</taxon>
        <taxon>Sphingomonadaceae</taxon>
        <taxon>Novosphingobium</taxon>
    </lineage>
</organism>
<dbReference type="SUPFAM" id="SSF53448">
    <property type="entry name" value="Nucleotide-diphospho-sugar transferases"/>
    <property type="match status" value="1"/>
</dbReference>
<dbReference type="PATRIC" id="fig|48936.3.peg.1642"/>
<evidence type="ECO:0000313" key="6">
    <source>
        <dbReference type="Proteomes" id="UP000031338"/>
    </source>
</evidence>
<name>A0A0B9AB32_9SPHN</name>
<dbReference type="InterPro" id="IPR050065">
    <property type="entry name" value="GlmU-like"/>
</dbReference>
<dbReference type="AlphaFoldDB" id="A0A0B9AB32"/>
<sequence>MKGVILAAGRGSRLGDATESLPKPLMAVASRTCLDFAIEALLAVADDVIVVTGYRAQLIEDHIAAEWPGAPVRTVRNTQLEAGNLTSLGAARELIGDAPFVLTNADHLFPADMYTRHFTTEAAGATVAVACERERPVLPDEMKVIEKDGALQAISKTLPRYDGAYIGTTFVRESARDAYWAAFERVRETKDLATASVEMVLHELAQDEATAPQVRWLSGLKWFEVDTPEDLAVARESLTA</sequence>